<dbReference type="Gramene" id="RZC65994">
    <property type="protein sequence ID" value="RZC65994"/>
    <property type="gene ID" value="C5167_009689"/>
</dbReference>
<dbReference type="STRING" id="3469.A0A4Y7JY29"/>
<keyword evidence="2" id="KW-1185">Reference proteome</keyword>
<evidence type="ECO:0000313" key="2">
    <source>
        <dbReference type="Proteomes" id="UP000316621"/>
    </source>
</evidence>
<protein>
    <submittedName>
        <fullName evidence="1">Uncharacterized protein</fullName>
    </submittedName>
</protein>
<proteinExistence type="predicted"/>
<dbReference type="Gene3D" id="1.10.150.20">
    <property type="entry name" value="5' to 3' exonuclease, C-terminal subdomain"/>
    <property type="match status" value="1"/>
</dbReference>
<organism evidence="1 2">
    <name type="scientific">Papaver somniferum</name>
    <name type="common">Opium poppy</name>
    <dbReference type="NCBI Taxonomy" id="3469"/>
    <lineage>
        <taxon>Eukaryota</taxon>
        <taxon>Viridiplantae</taxon>
        <taxon>Streptophyta</taxon>
        <taxon>Embryophyta</taxon>
        <taxon>Tracheophyta</taxon>
        <taxon>Spermatophyta</taxon>
        <taxon>Magnoliopsida</taxon>
        <taxon>Ranunculales</taxon>
        <taxon>Papaveraceae</taxon>
        <taxon>Papaveroideae</taxon>
        <taxon>Papaver</taxon>
    </lineage>
</organism>
<dbReference type="EMBL" id="CM010720">
    <property type="protein sequence ID" value="RZC65994.1"/>
    <property type="molecule type" value="Genomic_DNA"/>
</dbReference>
<sequence>MQASRIATIDLKKLKDAAKVDKIIEAVSKLVPLGFTGASQLHAERQEGITVDHEAFNKGGIKEKQCTLIRRALPGHKDLQITGRFVLNGAYVLENVVYAGAHQSKLLLEPAQKMVETGYVTLLYWITFS</sequence>
<gene>
    <name evidence="1" type="ORF">C5167_009689</name>
</gene>
<accession>A0A4Y7JY29</accession>
<name>A0A4Y7JY29_PAPSO</name>
<reference evidence="1 2" key="1">
    <citation type="journal article" date="2018" name="Science">
        <title>The opium poppy genome and morphinan production.</title>
        <authorList>
            <person name="Guo L."/>
            <person name="Winzer T."/>
            <person name="Yang X."/>
            <person name="Li Y."/>
            <person name="Ning Z."/>
            <person name="He Z."/>
            <person name="Teodor R."/>
            <person name="Lu Y."/>
            <person name="Bowser T.A."/>
            <person name="Graham I.A."/>
            <person name="Ye K."/>
        </authorList>
    </citation>
    <scope>NUCLEOTIDE SEQUENCE [LARGE SCALE GENOMIC DNA]</scope>
    <source>
        <strain evidence="2">cv. HN1</strain>
        <tissue evidence="1">Leaves</tissue>
    </source>
</reference>
<dbReference type="Proteomes" id="UP000316621">
    <property type="component" value="Chromosome 6"/>
</dbReference>
<evidence type="ECO:0000313" key="1">
    <source>
        <dbReference type="EMBL" id="RZC65994.1"/>
    </source>
</evidence>
<dbReference type="AlphaFoldDB" id="A0A4Y7JY29"/>